<keyword evidence="8" id="KW-1185">Reference proteome</keyword>
<keyword evidence="4 5" id="KW-0472">Membrane</keyword>
<dbReference type="Proteomes" id="UP001214250">
    <property type="component" value="Chromosome 2"/>
</dbReference>
<keyword evidence="3 5" id="KW-1133">Transmembrane helix</keyword>
<evidence type="ECO:0000256" key="5">
    <source>
        <dbReference type="SAM" id="Phobius"/>
    </source>
</evidence>
<evidence type="ECO:0000313" key="7">
    <source>
        <dbReference type="EMBL" id="WDE98538.1"/>
    </source>
</evidence>
<feature type="transmembrane region" description="Helical" evidence="5">
    <location>
        <begin position="73"/>
        <end position="91"/>
    </location>
</feature>
<evidence type="ECO:0000256" key="4">
    <source>
        <dbReference type="ARBA" id="ARBA00023136"/>
    </source>
</evidence>
<evidence type="ECO:0000256" key="1">
    <source>
        <dbReference type="ARBA" id="ARBA00004141"/>
    </source>
</evidence>
<sequence length="147" mass="16423">MRIELIIRTLLILVFAFSAITKLNDIEAVYLHVNEVMPFIKVNALIEIVSFYIPLLELSICLALAFKTFRRTGYFISLILSTGFLIFILFLDSQQSCGCFGSALKISHTQSIILDIILIGLSILGLKFSKEKTALIKPVELPADQNA</sequence>
<protein>
    <recommendedName>
        <fullName evidence="6">Methylamine utilisation protein MauE domain-containing protein</fullName>
    </recommendedName>
</protein>
<dbReference type="RefSeq" id="WP_274153409.1">
    <property type="nucleotide sequence ID" value="NZ_CP117812.1"/>
</dbReference>
<feature type="transmembrane region" description="Helical" evidence="5">
    <location>
        <begin position="5"/>
        <end position="24"/>
    </location>
</feature>
<accession>A0ABY7VWE0</accession>
<feature type="transmembrane region" description="Helical" evidence="5">
    <location>
        <begin position="111"/>
        <end position="128"/>
    </location>
</feature>
<gene>
    <name evidence="7" type="ORF">PQO03_11880</name>
</gene>
<organism evidence="7 8">
    <name type="scientific">Lentisphaera profundi</name>
    <dbReference type="NCBI Taxonomy" id="1658616"/>
    <lineage>
        <taxon>Bacteria</taxon>
        <taxon>Pseudomonadati</taxon>
        <taxon>Lentisphaerota</taxon>
        <taxon>Lentisphaeria</taxon>
        <taxon>Lentisphaerales</taxon>
        <taxon>Lentisphaeraceae</taxon>
        <taxon>Lentisphaera</taxon>
    </lineage>
</organism>
<evidence type="ECO:0000256" key="2">
    <source>
        <dbReference type="ARBA" id="ARBA00022692"/>
    </source>
</evidence>
<proteinExistence type="predicted"/>
<evidence type="ECO:0000256" key="3">
    <source>
        <dbReference type="ARBA" id="ARBA00022989"/>
    </source>
</evidence>
<dbReference type="EMBL" id="CP117812">
    <property type="protein sequence ID" value="WDE98538.1"/>
    <property type="molecule type" value="Genomic_DNA"/>
</dbReference>
<feature type="domain" description="Methylamine utilisation protein MauE" evidence="6">
    <location>
        <begin position="5"/>
        <end position="126"/>
    </location>
</feature>
<reference evidence="7 8" key="1">
    <citation type="submission" date="2023-02" db="EMBL/GenBank/DDBJ databases">
        <title>Genome sequence of Lentisphaera profundi SAORIC-696.</title>
        <authorList>
            <person name="Kim e."/>
            <person name="Cho J.-C."/>
            <person name="Choi A."/>
            <person name="Kang I."/>
        </authorList>
    </citation>
    <scope>NUCLEOTIDE SEQUENCE [LARGE SCALE GENOMIC DNA]</scope>
    <source>
        <strain evidence="7 8">SAORIC-696</strain>
    </source>
</reference>
<evidence type="ECO:0000313" key="8">
    <source>
        <dbReference type="Proteomes" id="UP001214250"/>
    </source>
</evidence>
<name>A0ABY7VWE0_9BACT</name>
<keyword evidence="2 5" id="KW-0812">Transmembrane</keyword>
<dbReference type="Pfam" id="PF07291">
    <property type="entry name" value="MauE"/>
    <property type="match status" value="1"/>
</dbReference>
<feature type="transmembrane region" description="Helical" evidence="5">
    <location>
        <begin position="44"/>
        <end position="66"/>
    </location>
</feature>
<evidence type="ECO:0000259" key="6">
    <source>
        <dbReference type="Pfam" id="PF07291"/>
    </source>
</evidence>
<dbReference type="InterPro" id="IPR009908">
    <property type="entry name" value="Methylamine_util_MauE"/>
</dbReference>
<comment type="subcellular location">
    <subcellularLocation>
        <location evidence="1">Membrane</location>
        <topology evidence="1">Multi-pass membrane protein</topology>
    </subcellularLocation>
</comment>